<sequence>MGSMGEATNGCIITLINTLPNPSYLFRLFKIYFGGSKSIHYSLLSDWELLISSSIFIWDRPTRCVSFSFSFFFLLFLGLIF</sequence>
<proteinExistence type="predicted"/>
<name>A0A067FVU9_CITSI</name>
<evidence type="ECO:0000313" key="2">
    <source>
        <dbReference type="EMBL" id="KDO67316.1"/>
    </source>
</evidence>
<reference evidence="2 3" key="1">
    <citation type="submission" date="2014-04" db="EMBL/GenBank/DDBJ databases">
        <authorList>
            <consortium name="International Citrus Genome Consortium"/>
            <person name="Gmitter F."/>
            <person name="Chen C."/>
            <person name="Farmerie W."/>
            <person name="Harkins T."/>
            <person name="Desany B."/>
            <person name="Mohiuddin M."/>
            <person name="Kodira C."/>
            <person name="Borodovsky M."/>
            <person name="Lomsadze A."/>
            <person name="Burns P."/>
            <person name="Jenkins J."/>
            <person name="Prochnik S."/>
            <person name="Shu S."/>
            <person name="Chapman J."/>
            <person name="Pitluck S."/>
            <person name="Schmutz J."/>
            <person name="Rokhsar D."/>
        </authorList>
    </citation>
    <scope>NUCLEOTIDE SEQUENCE</scope>
</reference>
<dbReference type="EMBL" id="KK784897">
    <property type="protein sequence ID" value="KDO67316.1"/>
    <property type="molecule type" value="Genomic_DNA"/>
</dbReference>
<keyword evidence="1" id="KW-0472">Membrane</keyword>
<organism evidence="2 3">
    <name type="scientific">Citrus sinensis</name>
    <name type="common">Sweet orange</name>
    <name type="synonym">Citrus aurantium var. sinensis</name>
    <dbReference type="NCBI Taxonomy" id="2711"/>
    <lineage>
        <taxon>Eukaryota</taxon>
        <taxon>Viridiplantae</taxon>
        <taxon>Streptophyta</taxon>
        <taxon>Embryophyta</taxon>
        <taxon>Tracheophyta</taxon>
        <taxon>Spermatophyta</taxon>
        <taxon>Magnoliopsida</taxon>
        <taxon>eudicotyledons</taxon>
        <taxon>Gunneridae</taxon>
        <taxon>Pentapetalae</taxon>
        <taxon>rosids</taxon>
        <taxon>malvids</taxon>
        <taxon>Sapindales</taxon>
        <taxon>Rutaceae</taxon>
        <taxon>Aurantioideae</taxon>
        <taxon>Citrus</taxon>
    </lineage>
</organism>
<dbReference type="AlphaFoldDB" id="A0A067FVU9"/>
<gene>
    <name evidence="2" type="ORF">CISIN_1g034846mg</name>
</gene>
<protein>
    <submittedName>
        <fullName evidence="2">Uncharacterized protein</fullName>
    </submittedName>
</protein>
<accession>A0A067FVU9</accession>
<evidence type="ECO:0000256" key="1">
    <source>
        <dbReference type="SAM" id="Phobius"/>
    </source>
</evidence>
<dbReference type="Proteomes" id="UP000027120">
    <property type="component" value="Unassembled WGS sequence"/>
</dbReference>
<keyword evidence="1" id="KW-1133">Transmembrane helix</keyword>
<keyword evidence="1" id="KW-0812">Transmembrane</keyword>
<evidence type="ECO:0000313" key="3">
    <source>
        <dbReference type="Proteomes" id="UP000027120"/>
    </source>
</evidence>
<keyword evidence="3" id="KW-1185">Reference proteome</keyword>
<feature type="transmembrane region" description="Helical" evidence="1">
    <location>
        <begin position="64"/>
        <end position="80"/>
    </location>
</feature>